<sequence>MSVCALEKGKERNQKLGAISENGSRPFNSRVPWDVTTCSIRLSEATQQSMLSVPIDYVEHWVMKQGSKGYAETIAPGSEVTERITHVGDGIAPHVLFSSPCMRLIYYNFPSRPQV</sequence>
<keyword evidence="2" id="KW-1185">Reference proteome</keyword>
<dbReference type="EMBL" id="BMAV01024204">
    <property type="protein sequence ID" value="GFS30991.1"/>
    <property type="molecule type" value="Genomic_DNA"/>
</dbReference>
<proteinExistence type="predicted"/>
<accession>A0A8X6I4L8</accession>
<evidence type="ECO:0000313" key="1">
    <source>
        <dbReference type="EMBL" id="GFS30991.1"/>
    </source>
</evidence>
<protein>
    <submittedName>
        <fullName evidence="1">Uncharacterized protein</fullName>
    </submittedName>
</protein>
<gene>
    <name evidence="1" type="ORF">TNIN_443861</name>
</gene>
<evidence type="ECO:0000313" key="2">
    <source>
        <dbReference type="Proteomes" id="UP000886998"/>
    </source>
</evidence>
<comment type="caution">
    <text evidence="1">The sequence shown here is derived from an EMBL/GenBank/DDBJ whole genome shotgun (WGS) entry which is preliminary data.</text>
</comment>
<organism evidence="1 2">
    <name type="scientific">Trichonephila inaurata madagascariensis</name>
    <dbReference type="NCBI Taxonomy" id="2747483"/>
    <lineage>
        <taxon>Eukaryota</taxon>
        <taxon>Metazoa</taxon>
        <taxon>Ecdysozoa</taxon>
        <taxon>Arthropoda</taxon>
        <taxon>Chelicerata</taxon>
        <taxon>Arachnida</taxon>
        <taxon>Araneae</taxon>
        <taxon>Araneomorphae</taxon>
        <taxon>Entelegynae</taxon>
        <taxon>Araneoidea</taxon>
        <taxon>Nephilidae</taxon>
        <taxon>Trichonephila</taxon>
        <taxon>Trichonephila inaurata</taxon>
    </lineage>
</organism>
<dbReference type="AlphaFoldDB" id="A0A8X6I4L8"/>
<name>A0A8X6I4L8_9ARAC</name>
<dbReference type="OrthoDB" id="10615422at2759"/>
<dbReference type="Proteomes" id="UP000886998">
    <property type="component" value="Unassembled WGS sequence"/>
</dbReference>
<reference evidence="1" key="1">
    <citation type="submission" date="2020-08" db="EMBL/GenBank/DDBJ databases">
        <title>Multicomponent nature underlies the extraordinary mechanical properties of spider dragline silk.</title>
        <authorList>
            <person name="Kono N."/>
            <person name="Nakamura H."/>
            <person name="Mori M."/>
            <person name="Yoshida Y."/>
            <person name="Ohtoshi R."/>
            <person name="Malay A.D."/>
            <person name="Moran D.A.P."/>
            <person name="Tomita M."/>
            <person name="Numata K."/>
            <person name="Arakawa K."/>
        </authorList>
    </citation>
    <scope>NUCLEOTIDE SEQUENCE</scope>
</reference>